<organism evidence="7 8">
    <name type="scientific">Bacillus salipaludis</name>
    <dbReference type="NCBI Taxonomy" id="2547811"/>
    <lineage>
        <taxon>Bacteria</taxon>
        <taxon>Bacillati</taxon>
        <taxon>Bacillota</taxon>
        <taxon>Bacilli</taxon>
        <taxon>Bacillales</taxon>
        <taxon>Bacillaceae</taxon>
        <taxon>Bacillus</taxon>
    </lineage>
</organism>
<evidence type="ECO:0000313" key="8">
    <source>
        <dbReference type="Proteomes" id="UP001623041"/>
    </source>
</evidence>
<sequence>MTQFSTIQEFVQTFSENIMEVLRFDVTILNEKGVRISGTGAYRNRVGEPAPDGSLLRMIMETGKPAMIHDVIKNESQCMSCKFFSQCKISATLGFPIMIRNRPIGVIGITGFSSEQKERMMRNTEMLIRFLQNMSSLLENKLIVLDKTLESECKVHVDFPVLEKKISFENIIGQYSGLQDLIKKARRITNSPSTVLIRGESGTGKELLAQAIHYESSRVKYPFVAINCAAIPENLLESELFGYEGGAFTGSRREGNIGKFEYAHNGTIFLDEIGDMPLSLQPKLLRVLQERSIERIGGKKGIPINVRVIAATHRNLEEMVENGGFREDLYYRLNVIPLYTKPLRERRDDVVLFLNYFIRKHCRLLGRHDLQLDPLAEQWLIQYDWPGNIRQLENAVEYMVNLAESDTIEYHDLPEYLTKQENFTGFTRGLSLEQMISEYEKNILQTFYFAEPYRNDKEKISQELQISLSTLYRKLDKYHLV</sequence>
<evidence type="ECO:0000259" key="6">
    <source>
        <dbReference type="PROSITE" id="PS50045"/>
    </source>
</evidence>
<keyword evidence="2" id="KW-0067">ATP-binding</keyword>
<reference evidence="7 8" key="1">
    <citation type="submission" date="2024-11" db="EMBL/GenBank/DDBJ databases">
        <authorList>
            <person name="Lucas J.A."/>
        </authorList>
    </citation>
    <scope>NUCLEOTIDE SEQUENCE [LARGE SCALE GENOMIC DNA]</scope>
    <source>
        <strain evidence="7 8">Z 5.4</strain>
    </source>
</reference>
<evidence type="ECO:0000256" key="5">
    <source>
        <dbReference type="ARBA" id="ARBA00023163"/>
    </source>
</evidence>
<dbReference type="Gene3D" id="3.40.50.300">
    <property type="entry name" value="P-loop containing nucleotide triphosphate hydrolases"/>
    <property type="match status" value="1"/>
</dbReference>
<dbReference type="SUPFAM" id="SSF52540">
    <property type="entry name" value="P-loop containing nucleoside triphosphate hydrolases"/>
    <property type="match status" value="1"/>
</dbReference>
<gene>
    <name evidence="7" type="ORF">ACJEBI_04795</name>
</gene>
<dbReference type="PANTHER" id="PTHR32071">
    <property type="entry name" value="TRANSCRIPTIONAL REGULATORY PROTEIN"/>
    <property type="match status" value="1"/>
</dbReference>
<dbReference type="Gene3D" id="1.10.10.60">
    <property type="entry name" value="Homeodomain-like"/>
    <property type="match status" value="1"/>
</dbReference>
<comment type="caution">
    <text evidence="7">The sequence shown here is derived from an EMBL/GenBank/DDBJ whole genome shotgun (WGS) entry which is preliminary data.</text>
</comment>
<dbReference type="InterPro" id="IPR003593">
    <property type="entry name" value="AAA+_ATPase"/>
</dbReference>
<name>A0ABW8RBH1_9BACI</name>
<dbReference type="InterPro" id="IPR025943">
    <property type="entry name" value="Sigma_54_int_dom_ATP-bd_2"/>
</dbReference>
<dbReference type="Proteomes" id="UP001623041">
    <property type="component" value="Unassembled WGS sequence"/>
</dbReference>
<evidence type="ECO:0000256" key="4">
    <source>
        <dbReference type="ARBA" id="ARBA00023125"/>
    </source>
</evidence>
<dbReference type="CDD" id="cd00009">
    <property type="entry name" value="AAA"/>
    <property type="match status" value="1"/>
</dbReference>
<dbReference type="PROSITE" id="PS50045">
    <property type="entry name" value="SIGMA54_INTERACT_4"/>
    <property type="match status" value="1"/>
</dbReference>
<dbReference type="PANTHER" id="PTHR32071:SF57">
    <property type="entry name" value="C4-DICARBOXYLATE TRANSPORT TRANSCRIPTIONAL REGULATORY PROTEIN DCTD"/>
    <property type="match status" value="1"/>
</dbReference>
<protein>
    <submittedName>
        <fullName evidence="7">Sigma-54 interaction domain-containing protein</fullName>
    </submittedName>
</protein>
<dbReference type="SUPFAM" id="SSF55781">
    <property type="entry name" value="GAF domain-like"/>
    <property type="match status" value="1"/>
</dbReference>
<evidence type="ECO:0000256" key="1">
    <source>
        <dbReference type="ARBA" id="ARBA00022741"/>
    </source>
</evidence>
<evidence type="ECO:0000256" key="3">
    <source>
        <dbReference type="ARBA" id="ARBA00023015"/>
    </source>
</evidence>
<dbReference type="SMART" id="SM00382">
    <property type="entry name" value="AAA"/>
    <property type="match status" value="1"/>
</dbReference>
<dbReference type="InterPro" id="IPR009057">
    <property type="entry name" value="Homeodomain-like_sf"/>
</dbReference>
<dbReference type="InterPro" id="IPR025662">
    <property type="entry name" value="Sigma_54_int_dom_ATP-bd_1"/>
</dbReference>
<keyword evidence="4" id="KW-0238">DNA-binding</keyword>
<dbReference type="PROSITE" id="PS00688">
    <property type="entry name" value="SIGMA54_INTERACT_3"/>
    <property type="match status" value="1"/>
</dbReference>
<dbReference type="EMBL" id="JBJHQH010000003">
    <property type="protein sequence ID" value="MFK9090797.1"/>
    <property type="molecule type" value="Genomic_DNA"/>
</dbReference>
<dbReference type="RefSeq" id="WP_406579490.1">
    <property type="nucleotide sequence ID" value="NZ_JBJHQH010000003.1"/>
</dbReference>
<keyword evidence="3" id="KW-0805">Transcription regulation</keyword>
<evidence type="ECO:0000256" key="2">
    <source>
        <dbReference type="ARBA" id="ARBA00022840"/>
    </source>
</evidence>
<dbReference type="Pfam" id="PF01590">
    <property type="entry name" value="GAF"/>
    <property type="match status" value="1"/>
</dbReference>
<dbReference type="InterPro" id="IPR029016">
    <property type="entry name" value="GAF-like_dom_sf"/>
</dbReference>
<keyword evidence="1" id="KW-0547">Nucleotide-binding</keyword>
<keyword evidence="8" id="KW-1185">Reference proteome</keyword>
<dbReference type="InterPro" id="IPR027417">
    <property type="entry name" value="P-loop_NTPase"/>
</dbReference>
<dbReference type="InterPro" id="IPR003018">
    <property type="entry name" value="GAF"/>
</dbReference>
<dbReference type="Gene3D" id="3.30.450.40">
    <property type="match status" value="1"/>
</dbReference>
<accession>A0ABW8RBH1</accession>
<dbReference type="InterPro" id="IPR025944">
    <property type="entry name" value="Sigma_54_int_dom_CS"/>
</dbReference>
<evidence type="ECO:0000313" key="7">
    <source>
        <dbReference type="EMBL" id="MFK9090797.1"/>
    </source>
</evidence>
<dbReference type="InterPro" id="IPR058031">
    <property type="entry name" value="AAA_lid_NorR"/>
</dbReference>
<dbReference type="InterPro" id="IPR002078">
    <property type="entry name" value="Sigma_54_int"/>
</dbReference>
<dbReference type="Gene3D" id="1.10.8.60">
    <property type="match status" value="1"/>
</dbReference>
<feature type="domain" description="Sigma-54 factor interaction" evidence="6">
    <location>
        <begin position="171"/>
        <end position="401"/>
    </location>
</feature>
<dbReference type="SUPFAM" id="SSF46689">
    <property type="entry name" value="Homeodomain-like"/>
    <property type="match status" value="1"/>
</dbReference>
<dbReference type="PROSITE" id="PS00675">
    <property type="entry name" value="SIGMA54_INTERACT_1"/>
    <property type="match status" value="1"/>
</dbReference>
<keyword evidence="5" id="KW-0804">Transcription</keyword>
<dbReference type="PROSITE" id="PS00676">
    <property type="entry name" value="SIGMA54_INTERACT_2"/>
    <property type="match status" value="1"/>
</dbReference>
<dbReference type="Pfam" id="PF00158">
    <property type="entry name" value="Sigma54_activat"/>
    <property type="match status" value="1"/>
</dbReference>
<proteinExistence type="predicted"/>
<dbReference type="Pfam" id="PF25601">
    <property type="entry name" value="AAA_lid_14"/>
    <property type="match status" value="1"/>
</dbReference>